<evidence type="ECO:0000256" key="8">
    <source>
        <dbReference type="RuleBase" id="RU000454"/>
    </source>
</evidence>
<dbReference type="InterPro" id="IPR001969">
    <property type="entry name" value="Aspartic_peptidase_AS"/>
</dbReference>
<proteinExistence type="inferred from homology"/>
<protein>
    <recommendedName>
        <fullName evidence="10">Peptidase A1 domain-containing protein</fullName>
    </recommendedName>
</protein>
<dbReference type="FunFam" id="2.40.70.10:FF:000002">
    <property type="entry name" value="Vacuolar aspartic proteinase"/>
    <property type="match status" value="1"/>
</dbReference>
<comment type="caution">
    <text evidence="11">The sequence shown here is derived from an EMBL/GenBank/DDBJ whole genome shotgun (WGS) entry which is preliminary data.</text>
</comment>
<dbReference type="InterPro" id="IPR001461">
    <property type="entry name" value="Aspartic_peptidase_A1"/>
</dbReference>
<dbReference type="EMBL" id="JABMIG020000204">
    <property type="protein sequence ID" value="KAL3786015.1"/>
    <property type="molecule type" value="Genomic_DNA"/>
</dbReference>
<keyword evidence="4 8" id="KW-0378">Hydrolase</keyword>
<dbReference type="Gene3D" id="2.40.70.10">
    <property type="entry name" value="Acid Proteases"/>
    <property type="match status" value="2"/>
</dbReference>
<evidence type="ECO:0000256" key="9">
    <source>
        <dbReference type="SAM" id="SignalP"/>
    </source>
</evidence>
<keyword evidence="2 8" id="KW-0645">Protease</keyword>
<evidence type="ECO:0000256" key="2">
    <source>
        <dbReference type="ARBA" id="ARBA00022670"/>
    </source>
</evidence>
<evidence type="ECO:0000313" key="12">
    <source>
        <dbReference type="Proteomes" id="UP001516023"/>
    </source>
</evidence>
<evidence type="ECO:0000256" key="7">
    <source>
        <dbReference type="PIRSR" id="PIRSR601461-1"/>
    </source>
</evidence>
<feature type="chain" id="PRO_5044751330" description="Peptidase A1 domain-containing protein" evidence="9">
    <location>
        <begin position="19"/>
        <end position="434"/>
    </location>
</feature>
<name>A0ABD3PHQ7_9STRA</name>
<dbReference type="SUPFAM" id="SSF50630">
    <property type="entry name" value="Acid proteases"/>
    <property type="match status" value="1"/>
</dbReference>
<dbReference type="AlphaFoldDB" id="A0ABD3PHQ7"/>
<dbReference type="InterPro" id="IPR033121">
    <property type="entry name" value="PEPTIDASE_A1"/>
</dbReference>
<evidence type="ECO:0000256" key="6">
    <source>
        <dbReference type="ARBA" id="ARBA00023180"/>
    </source>
</evidence>
<accession>A0ABD3PHQ7</accession>
<evidence type="ECO:0000259" key="10">
    <source>
        <dbReference type="PROSITE" id="PS51767"/>
    </source>
</evidence>
<dbReference type="GO" id="GO:0006508">
    <property type="term" value="P:proteolysis"/>
    <property type="evidence" value="ECO:0007669"/>
    <property type="project" value="UniProtKB-KW"/>
</dbReference>
<dbReference type="InterPro" id="IPR021109">
    <property type="entry name" value="Peptidase_aspartic_dom_sf"/>
</dbReference>
<dbReference type="Proteomes" id="UP001516023">
    <property type="component" value="Unassembled WGS sequence"/>
</dbReference>
<dbReference type="PRINTS" id="PR00792">
    <property type="entry name" value="PEPSIN"/>
</dbReference>
<dbReference type="Pfam" id="PF00026">
    <property type="entry name" value="Asp"/>
    <property type="match status" value="1"/>
</dbReference>
<dbReference type="PANTHER" id="PTHR47966">
    <property type="entry name" value="BETA-SITE APP-CLEAVING ENZYME, ISOFORM A-RELATED"/>
    <property type="match status" value="1"/>
</dbReference>
<feature type="active site" evidence="7">
    <location>
        <position position="320"/>
    </location>
</feature>
<dbReference type="GO" id="GO:0004190">
    <property type="term" value="F:aspartic-type endopeptidase activity"/>
    <property type="evidence" value="ECO:0007669"/>
    <property type="project" value="UniProtKB-KW"/>
</dbReference>
<evidence type="ECO:0000256" key="3">
    <source>
        <dbReference type="ARBA" id="ARBA00022750"/>
    </source>
</evidence>
<evidence type="ECO:0000256" key="1">
    <source>
        <dbReference type="ARBA" id="ARBA00007447"/>
    </source>
</evidence>
<evidence type="ECO:0000256" key="4">
    <source>
        <dbReference type="ARBA" id="ARBA00022801"/>
    </source>
</evidence>
<sequence>MLFRSVAFSSLLSVAVDSDDLAKNNNLVRIPMKKISSHEMVAQHLKRERDALLANSHDRNYPDHTGVSLRGTFQDQVAVANARESTLSYTPISTASVTLASGKSENIIIKDYSNAQYFGEILIGTPPQKFTVVFDTGSSNLWVPKVDCQNCGYWFIHGGKNKFDNSKSSTYQADGSDFHIQYGSGDVQGYFSVDTVTLADDIVVQNQKFAEVQNAGGLGVGYIMGKFDGILGLGFEGLSLGGAATVFKNAIDQGLVNMPVFAFALGDETDGELTIGGYDDSKFQGDITWIPLSEPKYWQISIDSITLGGYSSGPTSGIVDSGTSLITGPSLQIMQIASKVGAMPNLLGQYSIDCAKVPDLPDLEFNINGKGWKVPGKDLVIESGGMCVFAMMGMDIPATEGENVPAWILGDVFMRKFYTIFDYGNERVGLAELN</sequence>
<keyword evidence="6" id="KW-0325">Glycoprotein</keyword>
<keyword evidence="3 8" id="KW-0064">Aspartyl protease</keyword>
<evidence type="ECO:0000256" key="5">
    <source>
        <dbReference type="ARBA" id="ARBA00023157"/>
    </source>
</evidence>
<feature type="signal peptide" evidence="9">
    <location>
        <begin position="1"/>
        <end position="18"/>
    </location>
</feature>
<reference evidence="11 12" key="1">
    <citation type="journal article" date="2020" name="G3 (Bethesda)">
        <title>Improved Reference Genome for Cyclotella cryptica CCMP332, a Model for Cell Wall Morphogenesis, Salinity Adaptation, and Lipid Production in Diatoms (Bacillariophyta).</title>
        <authorList>
            <person name="Roberts W.R."/>
            <person name="Downey K.M."/>
            <person name="Ruck E.C."/>
            <person name="Traller J.C."/>
            <person name="Alverson A.J."/>
        </authorList>
    </citation>
    <scope>NUCLEOTIDE SEQUENCE [LARGE SCALE GENOMIC DNA]</scope>
    <source>
        <strain evidence="11 12">CCMP332</strain>
    </source>
</reference>
<gene>
    <name evidence="11" type="ORF">HJC23_001412</name>
</gene>
<comment type="similarity">
    <text evidence="1 8">Belongs to the peptidase A1 family.</text>
</comment>
<dbReference type="FunFam" id="2.40.70.10:FF:000008">
    <property type="entry name" value="Cathepsin D"/>
    <property type="match status" value="1"/>
</dbReference>
<keyword evidence="12" id="KW-1185">Reference proteome</keyword>
<feature type="active site" evidence="7">
    <location>
        <position position="135"/>
    </location>
</feature>
<organism evidence="11 12">
    <name type="scientific">Cyclotella cryptica</name>
    <dbReference type="NCBI Taxonomy" id="29204"/>
    <lineage>
        <taxon>Eukaryota</taxon>
        <taxon>Sar</taxon>
        <taxon>Stramenopiles</taxon>
        <taxon>Ochrophyta</taxon>
        <taxon>Bacillariophyta</taxon>
        <taxon>Coscinodiscophyceae</taxon>
        <taxon>Thalassiosirophycidae</taxon>
        <taxon>Stephanodiscales</taxon>
        <taxon>Stephanodiscaceae</taxon>
        <taxon>Cyclotella</taxon>
    </lineage>
</organism>
<keyword evidence="9" id="KW-0732">Signal</keyword>
<keyword evidence="5" id="KW-1015">Disulfide bond</keyword>
<evidence type="ECO:0000313" key="11">
    <source>
        <dbReference type="EMBL" id="KAL3786015.1"/>
    </source>
</evidence>
<dbReference type="PANTHER" id="PTHR47966:SF51">
    <property type="entry name" value="BETA-SITE APP-CLEAVING ENZYME, ISOFORM A-RELATED"/>
    <property type="match status" value="1"/>
</dbReference>
<dbReference type="PROSITE" id="PS00141">
    <property type="entry name" value="ASP_PROTEASE"/>
    <property type="match status" value="2"/>
</dbReference>
<feature type="domain" description="Peptidase A1" evidence="10">
    <location>
        <begin position="117"/>
        <end position="431"/>
    </location>
</feature>
<dbReference type="PROSITE" id="PS51767">
    <property type="entry name" value="PEPTIDASE_A1"/>
    <property type="match status" value="1"/>
</dbReference>